<organism evidence="3 4">
    <name type="scientific">Methylocystis echinoides</name>
    <dbReference type="NCBI Taxonomy" id="29468"/>
    <lineage>
        <taxon>Bacteria</taxon>
        <taxon>Pseudomonadati</taxon>
        <taxon>Pseudomonadota</taxon>
        <taxon>Alphaproteobacteria</taxon>
        <taxon>Hyphomicrobiales</taxon>
        <taxon>Methylocystaceae</taxon>
        <taxon>Methylocystis</taxon>
    </lineage>
</organism>
<accession>A0A9W6GR83</accession>
<sequence length="108" mass="11201">MAEERNIQRQQHNGHGAGASDMTGAIAEQASSAAEQMGRAVQQGVGKANAALNAVTERSGRAAERTGEVLGNFRSAIETSARSQPTTTVALAALAGFVFGAFWRLGSR</sequence>
<keyword evidence="4" id="KW-1185">Reference proteome</keyword>
<evidence type="ECO:0000313" key="3">
    <source>
        <dbReference type="EMBL" id="GLI91573.1"/>
    </source>
</evidence>
<feature type="region of interest" description="Disordered" evidence="1">
    <location>
        <begin position="1"/>
        <end position="46"/>
    </location>
</feature>
<protein>
    <recommendedName>
        <fullName evidence="5">CsbD family protein</fullName>
    </recommendedName>
</protein>
<keyword evidence="2" id="KW-0812">Transmembrane</keyword>
<keyword evidence="2" id="KW-1133">Transmembrane helix</keyword>
<feature type="transmembrane region" description="Helical" evidence="2">
    <location>
        <begin position="88"/>
        <end position="106"/>
    </location>
</feature>
<dbReference type="EMBL" id="BSEC01000001">
    <property type="protein sequence ID" value="GLI91573.1"/>
    <property type="molecule type" value="Genomic_DNA"/>
</dbReference>
<gene>
    <name evidence="3" type="ORF">LMG27198_05650</name>
</gene>
<keyword evidence="2" id="KW-0472">Membrane</keyword>
<dbReference type="AlphaFoldDB" id="A0A9W6GR83"/>
<evidence type="ECO:0000256" key="1">
    <source>
        <dbReference type="SAM" id="MobiDB-lite"/>
    </source>
</evidence>
<feature type="compositionally biased region" description="Low complexity" evidence="1">
    <location>
        <begin position="27"/>
        <end position="36"/>
    </location>
</feature>
<name>A0A9W6GR83_9HYPH</name>
<proteinExistence type="predicted"/>
<comment type="caution">
    <text evidence="3">The sequence shown here is derived from an EMBL/GenBank/DDBJ whole genome shotgun (WGS) entry which is preliminary data.</text>
</comment>
<dbReference type="Proteomes" id="UP001144323">
    <property type="component" value="Unassembled WGS sequence"/>
</dbReference>
<reference evidence="3" key="1">
    <citation type="journal article" date="2023" name="Int. J. Syst. Evol. Microbiol.">
        <title>Methylocystis iwaonis sp. nov., a type II methane-oxidizing bacterium from surface soil of a rice paddy field in Japan, and emended description of the genus Methylocystis (ex Whittenbury et al. 1970) Bowman et al. 1993.</title>
        <authorList>
            <person name="Kaise H."/>
            <person name="Sawadogo J.B."/>
            <person name="Alam M.S."/>
            <person name="Ueno C."/>
            <person name="Dianou D."/>
            <person name="Shinjo R."/>
            <person name="Asakawa S."/>
        </authorList>
    </citation>
    <scope>NUCLEOTIDE SEQUENCE</scope>
    <source>
        <strain evidence="3">LMG27198</strain>
    </source>
</reference>
<evidence type="ECO:0008006" key="5">
    <source>
        <dbReference type="Google" id="ProtNLM"/>
    </source>
</evidence>
<evidence type="ECO:0000256" key="2">
    <source>
        <dbReference type="SAM" id="Phobius"/>
    </source>
</evidence>
<evidence type="ECO:0000313" key="4">
    <source>
        <dbReference type="Proteomes" id="UP001144323"/>
    </source>
</evidence>
<dbReference type="RefSeq" id="WP_281800274.1">
    <property type="nucleotide sequence ID" value="NZ_BSEC01000001.1"/>
</dbReference>